<dbReference type="PANTHER" id="PTHR19879:SF1">
    <property type="entry name" value="CANNONBALL-RELATED"/>
    <property type="match status" value="1"/>
</dbReference>
<dbReference type="PANTHER" id="PTHR19879">
    <property type="entry name" value="TRANSCRIPTION INITIATION FACTOR TFIID"/>
    <property type="match status" value="1"/>
</dbReference>
<feature type="region of interest" description="Disordered" evidence="4">
    <location>
        <begin position="1"/>
        <end position="49"/>
    </location>
</feature>
<proteinExistence type="predicted"/>
<evidence type="ECO:0000256" key="2">
    <source>
        <dbReference type="ARBA" id="ARBA00022737"/>
    </source>
</evidence>
<evidence type="ECO:0000256" key="4">
    <source>
        <dbReference type="SAM" id="MobiDB-lite"/>
    </source>
</evidence>
<dbReference type="PROSITE" id="PS00678">
    <property type="entry name" value="WD_REPEATS_1"/>
    <property type="match status" value="3"/>
</dbReference>
<organism evidence="5 6">
    <name type="scientific">Acrobeloides nanus</name>
    <dbReference type="NCBI Taxonomy" id="290746"/>
    <lineage>
        <taxon>Eukaryota</taxon>
        <taxon>Metazoa</taxon>
        <taxon>Ecdysozoa</taxon>
        <taxon>Nematoda</taxon>
        <taxon>Chromadorea</taxon>
        <taxon>Rhabditida</taxon>
        <taxon>Tylenchina</taxon>
        <taxon>Cephalobomorpha</taxon>
        <taxon>Cephaloboidea</taxon>
        <taxon>Cephalobidae</taxon>
        <taxon>Acrobeloides</taxon>
    </lineage>
</organism>
<evidence type="ECO:0000313" key="5">
    <source>
        <dbReference type="Proteomes" id="UP000887540"/>
    </source>
</evidence>
<dbReference type="Gene3D" id="2.130.10.10">
    <property type="entry name" value="YVTN repeat-like/Quinoprotein amine dehydrogenase"/>
    <property type="match status" value="2"/>
</dbReference>
<dbReference type="GO" id="GO:0005669">
    <property type="term" value="C:transcription factor TFIID complex"/>
    <property type="evidence" value="ECO:0007669"/>
    <property type="project" value="TreeGrafter"/>
</dbReference>
<dbReference type="InterPro" id="IPR036322">
    <property type="entry name" value="WD40_repeat_dom_sf"/>
</dbReference>
<feature type="repeat" description="WD" evidence="3">
    <location>
        <begin position="151"/>
        <end position="192"/>
    </location>
</feature>
<accession>A0A914C7S4</accession>
<evidence type="ECO:0000313" key="6">
    <source>
        <dbReference type="WBParaSite" id="ACRNAN_Path_415.g1584.t1"/>
    </source>
</evidence>
<feature type="repeat" description="WD" evidence="3">
    <location>
        <begin position="277"/>
        <end position="318"/>
    </location>
</feature>
<dbReference type="AlphaFoldDB" id="A0A914C7S4"/>
<dbReference type="InterPro" id="IPR020472">
    <property type="entry name" value="WD40_PAC1"/>
</dbReference>
<keyword evidence="5" id="KW-1185">Reference proteome</keyword>
<name>A0A914C7S4_9BILA</name>
<evidence type="ECO:0000256" key="3">
    <source>
        <dbReference type="PROSITE-ProRule" id="PRU00221"/>
    </source>
</evidence>
<sequence>MYYGLIREDPVISPSKKPLKKDLKESKKKDANAPDPNRIPLPSVSESIQQERRTALKESQKKIKMTVETPPSVCLYTVLNAFGGVSSAQISENAAQVAIGFGNSMIQVYALGDDHLKVLKSPDKLQMVDTDLDEFSEEMYDENDKPKNIQLLGHQGPVYDLSFSCERRMIISASRDTTVRLWNIEMKRNLSIYRLSSPVWQAKFCNRGYYFATASAEQSVMLWCTERVQPLRIFGESNADVTCLDFHPNCNYIVGGSDDKLTRIWDVLSGSTVRTFGDDTNGAVKSVKFSPDGRYVVTVNEDGLISVWDLAGQKLLAVQECQGVTTNVPIAFSRDSSAFAVGTPYCGASFFSMDAITTTAGQHNPNETKFNPDGFALFSYPTKKTPIIDLQFHRKNVVIGIGAYDQ</sequence>
<dbReference type="GO" id="GO:0006367">
    <property type="term" value="P:transcription initiation at RNA polymerase II promoter"/>
    <property type="evidence" value="ECO:0007669"/>
    <property type="project" value="TreeGrafter"/>
</dbReference>
<dbReference type="PROSITE" id="PS50082">
    <property type="entry name" value="WD_REPEATS_2"/>
    <property type="match status" value="3"/>
</dbReference>
<dbReference type="SMART" id="SM00320">
    <property type="entry name" value="WD40"/>
    <property type="match status" value="5"/>
</dbReference>
<dbReference type="InterPro" id="IPR015943">
    <property type="entry name" value="WD40/YVTN_repeat-like_dom_sf"/>
</dbReference>
<feature type="repeat" description="WD" evidence="3">
    <location>
        <begin position="234"/>
        <end position="275"/>
    </location>
</feature>
<protein>
    <submittedName>
        <fullName evidence="6">WD_REPEATS_REGION domain-containing protein</fullName>
    </submittedName>
</protein>
<dbReference type="SUPFAM" id="SSF50978">
    <property type="entry name" value="WD40 repeat-like"/>
    <property type="match status" value="1"/>
</dbReference>
<dbReference type="Proteomes" id="UP000887540">
    <property type="component" value="Unplaced"/>
</dbReference>
<keyword evidence="2" id="KW-0677">Repeat</keyword>
<dbReference type="PRINTS" id="PR00320">
    <property type="entry name" value="GPROTEINBRPT"/>
</dbReference>
<reference evidence="6" key="1">
    <citation type="submission" date="2022-11" db="UniProtKB">
        <authorList>
            <consortium name="WormBaseParasite"/>
        </authorList>
    </citation>
    <scope>IDENTIFICATION</scope>
</reference>
<dbReference type="InterPro" id="IPR001680">
    <property type="entry name" value="WD40_rpt"/>
</dbReference>
<feature type="compositionally biased region" description="Basic and acidic residues" evidence="4">
    <location>
        <begin position="20"/>
        <end position="32"/>
    </location>
</feature>
<dbReference type="InterPro" id="IPR019775">
    <property type="entry name" value="WD40_repeat_CS"/>
</dbReference>
<keyword evidence="1 3" id="KW-0853">WD repeat</keyword>
<dbReference type="GO" id="GO:0016251">
    <property type="term" value="F:RNA polymerase II general transcription initiation factor activity"/>
    <property type="evidence" value="ECO:0007669"/>
    <property type="project" value="TreeGrafter"/>
</dbReference>
<dbReference type="Pfam" id="PF00400">
    <property type="entry name" value="WD40"/>
    <property type="match status" value="3"/>
</dbReference>
<evidence type="ECO:0000256" key="1">
    <source>
        <dbReference type="ARBA" id="ARBA00022574"/>
    </source>
</evidence>
<dbReference type="PROSITE" id="PS50294">
    <property type="entry name" value="WD_REPEATS_REGION"/>
    <property type="match status" value="3"/>
</dbReference>
<dbReference type="WBParaSite" id="ACRNAN_Path_415.g1584.t1">
    <property type="protein sequence ID" value="ACRNAN_Path_415.g1584.t1"/>
    <property type="gene ID" value="ACRNAN_Path_415.g1584"/>
</dbReference>
<feature type="compositionally biased region" description="Basic and acidic residues" evidence="4">
    <location>
        <begin position="1"/>
        <end position="10"/>
    </location>
</feature>